<evidence type="ECO:0000259" key="5">
    <source>
        <dbReference type="Pfam" id="PF21036"/>
    </source>
</evidence>
<feature type="domain" description="Erythromycin biosynthesis protein CIII-like C-terminal" evidence="4">
    <location>
        <begin position="226"/>
        <end position="366"/>
    </location>
</feature>
<organism evidence="6 7">
    <name type="scientific">Amycolatopsis eburnea</name>
    <dbReference type="NCBI Taxonomy" id="2267691"/>
    <lineage>
        <taxon>Bacteria</taxon>
        <taxon>Bacillati</taxon>
        <taxon>Actinomycetota</taxon>
        <taxon>Actinomycetes</taxon>
        <taxon>Pseudonocardiales</taxon>
        <taxon>Pseudonocardiaceae</taxon>
        <taxon>Amycolatopsis</taxon>
    </lineage>
</organism>
<gene>
    <name evidence="6" type="ORF">EIY87_38970</name>
</gene>
<sequence length="378" mass="39261">MRILFATVPLSGHFFPLVPLAWAYRAAGAEVVVTTSADYLPTVLRAGLPATPAGPAADFTGLAGHGYRDAGEHLLAHGRVFARVSAANLVGTLRLAESWQPDLVVYERAAAAGAITAAVHGVPGVELQWGVPALREYREAADEVLAGELSALGLPALPRADHVVGTWPPSLRHLHAAEQSSMRHVPYNGDARLPDWLAVPPRRPRVCLTLGTVLPGLGTAGLFLALLEKLSTLDIELVVAVADETAAAWGPLPPSVLHAGRLPLAQALRTCDAVVHHGGNGTSLAALEAGVPQLVLPHFDDQIGNAEAVVRSGAGLRLSPGEITPEAVAAGCAQLLDEPRFAEVAAGVAAENAAQPSPAEVVRTLTPLALQPELRRAG</sequence>
<comment type="caution">
    <text evidence="6">The sequence shown here is derived from an EMBL/GenBank/DDBJ whole genome shotgun (WGS) entry which is preliminary data.</text>
</comment>
<dbReference type="AlphaFoldDB" id="A0A3R9DS79"/>
<dbReference type="GO" id="GO:0017000">
    <property type="term" value="P:antibiotic biosynthetic process"/>
    <property type="evidence" value="ECO:0007669"/>
    <property type="project" value="UniProtKB-ARBA"/>
</dbReference>
<dbReference type="FunFam" id="3.40.50.2000:FF:000072">
    <property type="entry name" value="Glycosyl transferase"/>
    <property type="match status" value="1"/>
</dbReference>
<dbReference type="RefSeq" id="WP_125314920.1">
    <property type="nucleotide sequence ID" value="NZ_RSEC01000060.1"/>
</dbReference>
<accession>A0A3R9DS79</accession>
<dbReference type="InterPro" id="IPR010610">
    <property type="entry name" value="EryCIII-like_C"/>
</dbReference>
<dbReference type="InterPro" id="IPR048284">
    <property type="entry name" value="EryCIII-like_N"/>
</dbReference>
<keyword evidence="7" id="KW-1185">Reference proteome</keyword>
<dbReference type="Pfam" id="PF21036">
    <property type="entry name" value="EryCIII-like_N"/>
    <property type="match status" value="1"/>
</dbReference>
<evidence type="ECO:0000313" key="6">
    <source>
        <dbReference type="EMBL" id="RSD10777.1"/>
    </source>
</evidence>
<dbReference type="GO" id="GO:0008194">
    <property type="term" value="F:UDP-glycosyltransferase activity"/>
    <property type="evidence" value="ECO:0007669"/>
    <property type="project" value="InterPro"/>
</dbReference>
<dbReference type="GO" id="GO:0016758">
    <property type="term" value="F:hexosyltransferase activity"/>
    <property type="evidence" value="ECO:0007669"/>
    <property type="project" value="UniProtKB-ARBA"/>
</dbReference>
<dbReference type="InterPro" id="IPR050426">
    <property type="entry name" value="Glycosyltransferase_28"/>
</dbReference>
<keyword evidence="3" id="KW-0808">Transferase</keyword>
<proteinExistence type="inferred from homology"/>
<evidence type="ECO:0000256" key="2">
    <source>
        <dbReference type="ARBA" id="ARBA00022676"/>
    </source>
</evidence>
<evidence type="ECO:0000259" key="4">
    <source>
        <dbReference type="Pfam" id="PF06722"/>
    </source>
</evidence>
<dbReference type="EMBL" id="RSEC01000060">
    <property type="protein sequence ID" value="RSD10777.1"/>
    <property type="molecule type" value="Genomic_DNA"/>
</dbReference>
<reference evidence="6 7" key="1">
    <citation type="submission" date="2018-12" db="EMBL/GenBank/DDBJ databases">
        <title>Amycolatopsis eburnea sp. nov. actinomycete associate with arbuscular mycorrhiza fungal spore.</title>
        <authorList>
            <person name="Lumyong S."/>
            <person name="Chaiya L."/>
        </authorList>
    </citation>
    <scope>NUCLEOTIDE SEQUENCE [LARGE SCALE GENOMIC DNA]</scope>
    <source>
        <strain evidence="6 7">GLM-1</strain>
    </source>
</reference>
<dbReference type="Pfam" id="PF06722">
    <property type="entry name" value="EryCIII-like_C"/>
    <property type="match status" value="1"/>
</dbReference>
<evidence type="ECO:0000256" key="1">
    <source>
        <dbReference type="ARBA" id="ARBA00006962"/>
    </source>
</evidence>
<evidence type="ECO:0000256" key="3">
    <source>
        <dbReference type="ARBA" id="ARBA00022679"/>
    </source>
</evidence>
<feature type="domain" description="Erythromycin biosynthesis protein CIII-like N-terminal" evidence="5">
    <location>
        <begin position="22"/>
        <end position="211"/>
    </location>
</feature>
<evidence type="ECO:0000313" key="7">
    <source>
        <dbReference type="Proteomes" id="UP000267081"/>
    </source>
</evidence>
<dbReference type="OrthoDB" id="5488434at2"/>
<keyword evidence="2" id="KW-0328">Glycosyltransferase</keyword>
<protein>
    <submittedName>
        <fullName evidence="6">DUF1205 domain-containing protein</fullName>
    </submittedName>
</protein>
<dbReference type="PANTHER" id="PTHR48050">
    <property type="entry name" value="STEROL 3-BETA-GLUCOSYLTRANSFERASE"/>
    <property type="match status" value="1"/>
</dbReference>
<dbReference type="Gene3D" id="3.40.50.2000">
    <property type="entry name" value="Glycogen Phosphorylase B"/>
    <property type="match status" value="2"/>
</dbReference>
<name>A0A3R9DS79_9PSEU</name>
<dbReference type="Proteomes" id="UP000267081">
    <property type="component" value="Unassembled WGS sequence"/>
</dbReference>
<comment type="similarity">
    <text evidence="1">Belongs to the glycosyltransferase 28 family.</text>
</comment>
<dbReference type="PANTHER" id="PTHR48050:SF13">
    <property type="entry name" value="STEROL 3-BETA-GLUCOSYLTRANSFERASE UGT80A2"/>
    <property type="match status" value="1"/>
</dbReference>
<dbReference type="InterPro" id="IPR002213">
    <property type="entry name" value="UDP_glucos_trans"/>
</dbReference>
<dbReference type="CDD" id="cd03784">
    <property type="entry name" value="GT1_Gtf-like"/>
    <property type="match status" value="1"/>
</dbReference>
<dbReference type="SUPFAM" id="SSF53756">
    <property type="entry name" value="UDP-Glycosyltransferase/glycogen phosphorylase"/>
    <property type="match status" value="1"/>
</dbReference>